<dbReference type="SUPFAM" id="SSF55681">
    <property type="entry name" value="Class II aaRS and biotin synthetases"/>
    <property type="match status" value="1"/>
</dbReference>
<evidence type="ECO:0000313" key="8">
    <source>
        <dbReference type="EMBL" id="CEH12079.1"/>
    </source>
</evidence>
<dbReference type="InterPro" id="IPR045864">
    <property type="entry name" value="aa-tRNA-synth_II/BPL/LPL"/>
</dbReference>
<feature type="region of interest" description="Disordered" evidence="6">
    <location>
        <begin position="88"/>
        <end position="107"/>
    </location>
</feature>
<evidence type="ECO:0000313" key="9">
    <source>
        <dbReference type="Proteomes" id="UP000054845"/>
    </source>
</evidence>
<dbReference type="STRING" id="401625.A0A0P1BAG9"/>
<sequence length="355" mass="38981">MSCSSAASTSAKSGLSAIRYTHIPHQVPYLLGLSLQEHLVSRRAQAREFLSQQPSQGPHSGHSEPAKSYERASSIAHTDHLLLLEHTPVYTEGRRQSSTELSGNEQEGNRLRAIGADYVQTRRGGLVTYHGPGQLVGYPIWDIGAMDLSTRCYVDKIQTALTQLLHSAPYHLSTVPAQSDETGVWSDISHKIASIGIQVRHRITSHGFALNVGMHVLPWFEHIVACGIVGKGMTSIERERALLIKREEETRPDRGAADNVEEGRVKALEELAERQGLVQPQDSGRRDPRESAKLFVGPESRTKVEDVVPDLVQHFSRTFGRKIVPAPATQFVFRADAPGVLAGVTVDGEDINVTQ</sequence>
<accession>A0A0P1BAG9</accession>
<reference evidence="8 9" key="1">
    <citation type="submission" date="2014-09" db="EMBL/GenBank/DDBJ databases">
        <authorList>
            <person name="Magalhaes I.L.F."/>
            <person name="Oliveira U."/>
            <person name="Santos F.R."/>
            <person name="Vidigal T.H.D.A."/>
            <person name="Brescovit A.D."/>
            <person name="Santos A.J."/>
        </authorList>
    </citation>
    <scope>NUCLEOTIDE SEQUENCE [LARGE SCALE GENOMIC DNA]</scope>
</reference>
<feature type="region of interest" description="Disordered" evidence="6">
    <location>
        <begin position="271"/>
        <end position="292"/>
    </location>
</feature>
<evidence type="ECO:0000256" key="3">
    <source>
        <dbReference type="ARBA" id="ARBA00012334"/>
    </source>
</evidence>
<name>A0A0P1BAG9_9BASI</name>
<dbReference type="InterPro" id="IPR004143">
    <property type="entry name" value="BPL_LPL_catalytic"/>
</dbReference>
<dbReference type="Proteomes" id="UP000054845">
    <property type="component" value="Unassembled WGS sequence"/>
</dbReference>
<evidence type="ECO:0000259" key="7">
    <source>
        <dbReference type="PROSITE" id="PS51733"/>
    </source>
</evidence>
<dbReference type="GO" id="GO:0009249">
    <property type="term" value="P:protein lipoylation"/>
    <property type="evidence" value="ECO:0007669"/>
    <property type="project" value="InterPro"/>
</dbReference>
<evidence type="ECO:0000256" key="6">
    <source>
        <dbReference type="SAM" id="MobiDB-lite"/>
    </source>
</evidence>
<dbReference type="PANTHER" id="PTHR10993">
    <property type="entry name" value="OCTANOYLTRANSFERASE"/>
    <property type="match status" value="1"/>
</dbReference>
<protein>
    <recommendedName>
        <fullName evidence="3">lipoyl(octanoyl) transferase</fullName>
        <ecNumber evidence="3">2.3.1.181</ecNumber>
    </recommendedName>
</protein>
<keyword evidence="5" id="KW-0012">Acyltransferase</keyword>
<dbReference type="PANTHER" id="PTHR10993:SF7">
    <property type="entry name" value="LIPOYLTRANSFERASE 2, MITOCHONDRIAL-RELATED"/>
    <property type="match status" value="1"/>
</dbReference>
<evidence type="ECO:0000256" key="1">
    <source>
        <dbReference type="ARBA" id="ARBA00004821"/>
    </source>
</evidence>
<feature type="compositionally biased region" description="Basic and acidic residues" evidence="6">
    <location>
        <begin position="283"/>
        <end position="292"/>
    </location>
</feature>
<dbReference type="EC" id="2.3.1.181" evidence="3"/>
<evidence type="ECO:0000256" key="4">
    <source>
        <dbReference type="ARBA" id="ARBA00022679"/>
    </source>
</evidence>
<dbReference type="Gene3D" id="3.30.930.10">
    <property type="entry name" value="Bira Bifunctional Protein, Domain 2"/>
    <property type="match status" value="1"/>
</dbReference>
<dbReference type="OrthoDB" id="19908at2759"/>
<feature type="domain" description="BPL/LPL catalytic" evidence="7">
    <location>
        <begin position="75"/>
        <end position="279"/>
    </location>
</feature>
<feature type="region of interest" description="Disordered" evidence="6">
    <location>
        <begin position="50"/>
        <end position="71"/>
    </location>
</feature>
<dbReference type="UniPathway" id="UPA00538">
    <property type="reaction ID" value="UER00592"/>
</dbReference>
<keyword evidence="9" id="KW-1185">Reference proteome</keyword>
<evidence type="ECO:0000256" key="2">
    <source>
        <dbReference type="ARBA" id="ARBA00007907"/>
    </source>
</evidence>
<dbReference type="InterPro" id="IPR020605">
    <property type="entry name" value="Octanoyltransferase_CS"/>
</dbReference>
<dbReference type="PROSITE" id="PS01313">
    <property type="entry name" value="LIPB"/>
    <property type="match status" value="1"/>
</dbReference>
<organism evidence="8 9">
    <name type="scientific">Ceraceosorus bombacis</name>
    <dbReference type="NCBI Taxonomy" id="401625"/>
    <lineage>
        <taxon>Eukaryota</taxon>
        <taxon>Fungi</taxon>
        <taxon>Dikarya</taxon>
        <taxon>Basidiomycota</taxon>
        <taxon>Ustilaginomycotina</taxon>
        <taxon>Exobasidiomycetes</taxon>
        <taxon>Ceraceosorales</taxon>
        <taxon>Ceraceosoraceae</taxon>
        <taxon>Ceraceosorus</taxon>
    </lineage>
</organism>
<dbReference type="AlphaFoldDB" id="A0A0P1BAG9"/>
<dbReference type="InterPro" id="IPR000544">
    <property type="entry name" value="Octanoyltransferase"/>
</dbReference>
<comment type="similarity">
    <text evidence="2">Belongs to the LipB family.</text>
</comment>
<dbReference type="NCBIfam" id="TIGR00214">
    <property type="entry name" value="lipB"/>
    <property type="match status" value="1"/>
</dbReference>
<proteinExistence type="inferred from homology"/>
<evidence type="ECO:0000256" key="5">
    <source>
        <dbReference type="ARBA" id="ARBA00023315"/>
    </source>
</evidence>
<dbReference type="Pfam" id="PF21948">
    <property type="entry name" value="LplA-B_cat"/>
    <property type="match status" value="1"/>
</dbReference>
<dbReference type="PROSITE" id="PS51733">
    <property type="entry name" value="BPL_LPL_CATALYTIC"/>
    <property type="match status" value="1"/>
</dbReference>
<keyword evidence="4 8" id="KW-0808">Transferase</keyword>
<feature type="compositionally biased region" description="Basic and acidic residues" evidence="6">
    <location>
        <begin position="61"/>
        <end position="70"/>
    </location>
</feature>
<dbReference type="GO" id="GO:0033819">
    <property type="term" value="F:lipoyl(octanoyl) transferase activity"/>
    <property type="evidence" value="ECO:0007669"/>
    <property type="project" value="UniProtKB-EC"/>
</dbReference>
<dbReference type="EMBL" id="CCYA01000118">
    <property type="protein sequence ID" value="CEH12079.1"/>
    <property type="molecule type" value="Genomic_DNA"/>
</dbReference>
<comment type="pathway">
    <text evidence="1">Protein modification; protein lipoylation via endogenous pathway; protein N(6)-(lipoyl)lysine from octanoyl-[acyl-carrier-protein]: step 1/2.</text>
</comment>